<dbReference type="Proteomes" id="UP000886520">
    <property type="component" value="Chromosome 3"/>
</dbReference>
<organism evidence="6 7">
    <name type="scientific">Adiantum capillus-veneris</name>
    <name type="common">Maidenhair fern</name>
    <dbReference type="NCBI Taxonomy" id="13818"/>
    <lineage>
        <taxon>Eukaryota</taxon>
        <taxon>Viridiplantae</taxon>
        <taxon>Streptophyta</taxon>
        <taxon>Embryophyta</taxon>
        <taxon>Tracheophyta</taxon>
        <taxon>Polypodiopsida</taxon>
        <taxon>Polypodiidae</taxon>
        <taxon>Polypodiales</taxon>
        <taxon>Pteridineae</taxon>
        <taxon>Pteridaceae</taxon>
        <taxon>Vittarioideae</taxon>
        <taxon>Adiantum</taxon>
    </lineage>
</organism>
<dbReference type="EMBL" id="JABFUD020000002">
    <property type="protein sequence ID" value="KAI5082747.1"/>
    <property type="molecule type" value="Genomic_DNA"/>
</dbReference>
<evidence type="ECO:0000256" key="4">
    <source>
        <dbReference type="RuleBase" id="RU003690"/>
    </source>
</evidence>
<protein>
    <recommendedName>
        <fullName evidence="8">Beta-glucosidase</fullName>
    </recommendedName>
</protein>
<dbReference type="PANTHER" id="PTHR10353:SF36">
    <property type="entry name" value="LP05116P"/>
    <property type="match status" value="1"/>
</dbReference>
<evidence type="ECO:0000256" key="5">
    <source>
        <dbReference type="SAM" id="SignalP"/>
    </source>
</evidence>
<evidence type="ECO:0000256" key="3">
    <source>
        <dbReference type="ARBA" id="ARBA00023295"/>
    </source>
</evidence>
<dbReference type="InterPro" id="IPR001360">
    <property type="entry name" value="Glyco_hydro_1"/>
</dbReference>
<evidence type="ECO:0000313" key="6">
    <source>
        <dbReference type="EMBL" id="KAI5082747.1"/>
    </source>
</evidence>
<evidence type="ECO:0000256" key="1">
    <source>
        <dbReference type="ARBA" id="ARBA00010838"/>
    </source>
</evidence>
<keyword evidence="7" id="KW-1185">Reference proteome</keyword>
<dbReference type="PRINTS" id="PR00131">
    <property type="entry name" value="GLHYDRLASE1"/>
</dbReference>
<proteinExistence type="inferred from homology"/>
<accession>A0A9D4ZRA8</accession>
<dbReference type="InterPro" id="IPR017853">
    <property type="entry name" value="GH"/>
</dbReference>
<reference evidence="6" key="1">
    <citation type="submission" date="2021-01" db="EMBL/GenBank/DDBJ databases">
        <title>Adiantum capillus-veneris genome.</title>
        <authorList>
            <person name="Fang Y."/>
            <person name="Liao Q."/>
        </authorList>
    </citation>
    <scope>NUCLEOTIDE SEQUENCE</scope>
    <source>
        <strain evidence="6">H3</strain>
        <tissue evidence="6">Leaf</tissue>
    </source>
</reference>
<keyword evidence="2" id="KW-0378">Hydrolase</keyword>
<feature type="chain" id="PRO_5038415625" description="Beta-glucosidase" evidence="5">
    <location>
        <begin position="18"/>
        <end position="549"/>
    </location>
</feature>
<dbReference type="Pfam" id="PF00232">
    <property type="entry name" value="Glyco_hydro_1"/>
    <property type="match status" value="1"/>
</dbReference>
<gene>
    <name evidence="6" type="ORF">GOP47_0002490</name>
</gene>
<name>A0A9D4ZRA8_ADICA</name>
<dbReference type="GO" id="GO:0008422">
    <property type="term" value="F:beta-glucosidase activity"/>
    <property type="evidence" value="ECO:0007669"/>
    <property type="project" value="TreeGrafter"/>
</dbReference>
<evidence type="ECO:0000313" key="7">
    <source>
        <dbReference type="Proteomes" id="UP000886520"/>
    </source>
</evidence>
<feature type="signal peptide" evidence="5">
    <location>
        <begin position="1"/>
        <end position="17"/>
    </location>
</feature>
<sequence length="549" mass="61714">MRRLFFLSLFLPLHVLSSSPPGCLLDSSVVSPPRRLHLRDAADFPNNTRIDRSFFPSHFIFGALTLAVKHEGYGSVNANEKADSIWDVYARINSTVLDSTQPGNCGDQYDRYKEDIEILEQIGMDAYRFSIAWTRIFPNGTGTNVTPNADAIAHYSELIDLLLEKGIEPYVTLWAGDHPQALEDEYHGLLSARFIDDFVVYANACFAAFGDRVKFWITLDEPNDYASLAYASTQSPPGRCSSNIISVLTVKCTTGNSMTEPYIVGHHLLLAHSAAARLYKQEYQGQQKGLIGIALWFKWYEPINSTIINHVAAAQRAQDFYFGWFMDPLRFGDYPESMKTMVGPRLPSFTPMQAAELRASWDFLGINAVSAMYALDTSSVYQDTELGYFQDMRANVTDYDLDGVAIGEGTTEFSVPWCITRIVTYMRERYSNPPMYITETGWGIPPAPDMGENLNDTARVQYFHSYYTTLSEAIRDGGDVRGVFAWSLVDGFELFQGLCNRFGLVYVDEDMDRYPLLSAFWHQMVLSSSNSTLAITTHSPLSSATTLQK</sequence>
<comment type="caution">
    <text evidence="6">The sequence shown here is derived from an EMBL/GenBank/DDBJ whole genome shotgun (WGS) entry which is preliminary data.</text>
</comment>
<dbReference type="GO" id="GO:0005975">
    <property type="term" value="P:carbohydrate metabolic process"/>
    <property type="evidence" value="ECO:0007669"/>
    <property type="project" value="InterPro"/>
</dbReference>
<keyword evidence="5" id="KW-0732">Signal</keyword>
<dbReference type="OrthoDB" id="1949031at2759"/>
<dbReference type="PANTHER" id="PTHR10353">
    <property type="entry name" value="GLYCOSYL HYDROLASE"/>
    <property type="match status" value="1"/>
</dbReference>
<dbReference type="SUPFAM" id="SSF51445">
    <property type="entry name" value="(Trans)glycosidases"/>
    <property type="match status" value="1"/>
</dbReference>
<dbReference type="AlphaFoldDB" id="A0A9D4ZRA8"/>
<dbReference type="Gene3D" id="3.20.20.80">
    <property type="entry name" value="Glycosidases"/>
    <property type="match status" value="1"/>
</dbReference>
<keyword evidence="3" id="KW-0326">Glycosidase</keyword>
<comment type="similarity">
    <text evidence="1 4">Belongs to the glycosyl hydrolase 1 family.</text>
</comment>
<evidence type="ECO:0000256" key="2">
    <source>
        <dbReference type="ARBA" id="ARBA00022801"/>
    </source>
</evidence>
<dbReference type="FunFam" id="3.20.20.80:FF:000041">
    <property type="entry name" value="Beta-glucosidase 7"/>
    <property type="match status" value="1"/>
</dbReference>
<evidence type="ECO:0008006" key="8">
    <source>
        <dbReference type="Google" id="ProtNLM"/>
    </source>
</evidence>